<dbReference type="STRING" id="1121881.SAMN02745225_00806"/>
<dbReference type="AlphaFoldDB" id="A0A1M4U0D3"/>
<dbReference type="Proteomes" id="UP000184295">
    <property type="component" value="Unassembled WGS sequence"/>
</dbReference>
<gene>
    <name evidence="1" type="ORF">SAMN02745225_00806</name>
</gene>
<dbReference type="EMBL" id="FQUL01000007">
    <property type="protein sequence ID" value="SHE50140.1"/>
    <property type="molecule type" value="Genomic_DNA"/>
</dbReference>
<proteinExistence type="predicted"/>
<evidence type="ECO:0000313" key="2">
    <source>
        <dbReference type="Proteomes" id="UP000184295"/>
    </source>
</evidence>
<reference evidence="2" key="1">
    <citation type="submission" date="2016-11" db="EMBL/GenBank/DDBJ databases">
        <authorList>
            <person name="Varghese N."/>
            <person name="Submissions S."/>
        </authorList>
    </citation>
    <scope>NUCLEOTIDE SEQUENCE [LARGE SCALE GENOMIC DNA]</scope>
    <source>
        <strain evidence="2">DSM 19514</strain>
    </source>
</reference>
<dbReference type="RefSeq" id="WP_072788954.1">
    <property type="nucleotide sequence ID" value="NZ_FQUL01000007.1"/>
</dbReference>
<dbReference type="OrthoDB" id="5244255at2"/>
<accession>A0A1M4U0D3</accession>
<sequence length="164" mass="17796">MLETQRLILPRPDDVEDLLTALLGRRVDVKRVKPGNKVPCTGAIGGYRDAEGALRAVIYAELESVNACGGALSMIPVGGVEDANEEFEITATIADNFKEILNIMAGLFNDKRQRAEHVRFRDFSLASEEPEDLLSFVSQEKDRMDVTVTVSGGYGGKGIGVVLV</sequence>
<protein>
    <submittedName>
        <fullName evidence="1">Uncharacterized protein</fullName>
    </submittedName>
</protein>
<organism evidence="1 2">
    <name type="scientific">Ferrithrix thermotolerans DSM 19514</name>
    <dbReference type="NCBI Taxonomy" id="1121881"/>
    <lineage>
        <taxon>Bacteria</taxon>
        <taxon>Bacillati</taxon>
        <taxon>Actinomycetota</taxon>
        <taxon>Acidimicrobiia</taxon>
        <taxon>Acidimicrobiales</taxon>
        <taxon>Acidimicrobiaceae</taxon>
        <taxon>Ferrithrix</taxon>
    </lineage>
</organism>
<keyword evidence="2" id="KW-1185">Reference proteome</keyword>
<evidence type="ECO:0000313" key="1">
    <source>
        <dbReference type="EMBL" id="SHE50140.1"/>
    </source>
</evidence>
<name>A0A1M4U0D3_9ACTN</name>